<organism evidence="1 2">
    <name type="scientific">Mycena alexandri</name>
    <dbReference type="NCBI Taxonomy" id="1745969"/>
    <lineage>
        <taxon>Eukaryota</taxon>
        <taxon>Fungi</taxon>
        <taxon>Dikarya</taxon>
        <taxon>Basidiomycota</taxon>
        <taxon>Agaricomycotina</taxon>
        <taxon>Agaricomycetes</taxon>
        <taxon>Agaricomycetidae</taxon>
        <taxon>Agaricales</taxon>
        <taxon>Marasmiineae</taxon>
        <taxon>Mycenaceae</taxon>
        <taxon>Mycena</taxon>
    </lineage>
</organism>
<name>A0AAD6SFI6_9AGAR</name>
<keyword evidence="2" id="KW-1185">Reference proteome</keyword>
<dbReference type="Proteomes" id="UP001218188">
    <property type="component" value="Unassembled WGS sequence"/>
</dbReference>
<protein>
    <submittedName>
        <fullName evidence="1">Uncharacterized protein</fullName>
    </submittedName>
</protein>
<dbReference type="EMBL" id="JARJCM010000168">
    <property type="protein sequence ID" value="KAJ7024522.1"/>
    <property type="molecule type" value="Genomic_DNA"/>
</dbReference>
<accession>A0AAD6SFI6</accession>
<sequence>MLKFLAFLPVPDGVTLGPPVEISERMTLQHYCPNARRQAERILVVGVVTSSLKQSDGTTVLVLESPATNASLLAGLFQGEMQTLRDLLIVDSLDMDTMIGSKELWSQRPGGTHTGYVFVRIWHETQVIEVDVSEKTAHAFKDFASEIPIATGPIVPLATGATVICCVFPCRIDQPGDSSQQEGMRARAYRLVLFL</sequence>
<evidence type="ECO:0000313" key="1">
    <source>
        <dbReference type="EMBL" id="KAJ7024522.1"/>
    </source>
</evidence>
<comment type="caution">
    <text evidence="1">The sequence shown here is derived from an EMBL/GenBank/DDBJ whole genome shotgun (WGS) entry which is preliminary data.</text>
</comment>
<reference evidence="1" key="1">
    <citation type="submission" date="2023-03" db="EMBL/GenBank/DDBJ databases">
        <title>Massive genome expansion in bonnet fungi (Mycena s.s.) driven by repeated elements and novel gene families across ecological guilds.</title>
        <authorList>
            <consortium name="Lawrence Berkeley National Laboratory"/>
            <person name="Harder C.B."/>
            <person name="Miyauchi S."/>
            <person name="Viragh M."/>
            <person name="Kuo A."/>
            <person name="Thoen E."/>
            <person name="Andreopoulos B."/>
            <person name="Lu D."/>
            <person name="Skrede I."/>
            <person name="Drula E."/>
            <person name="Henrissat B."/>
            <person name="Morin E."/>
            <person name="Kohler A."/>
            <person name="Barry K."/>
            <person name="LaButti K."/>
            <person name="Morin E."/>
            <person name="Salamov A."/>
            <person name="Lipzen A."/>
            <person name="Mereny Z."/>
            <person name="Hegedus B."/>
            <person name="Baldrian P."/>
            <person name="Stursova M."/>
            <person name="Weitz H."/>
            <person name="Taylor A."/>
            <person name="Grigoriev I.V."/>
            <person name="Nagy L.G."/>
            <person name="Martin F."/>
            <person name="Kauserud H."/>
        </authorList>
    </citation>
    <scope>NUCLEOTIDE SEQUENCE</scope>
    <source>
        <strain evidence="1">CBHHK200</strain>
    </source>
</reference>
<evidence type="ECO:0000313" key="2">
    <source>
        <dbReference type="Proteomes" id="UP001218188"/>
    </source>
</evidence>
<gene>
    <name evidence="1" type="ORF">C8F04DRAFT_1270218</name>
</gene>
<dbReference type="AlphaFoldDB" id="A0AAD6SFI6"/>
<proteinExistence type="predicted"/>